<dbReference type="Proteomes" id="UP000295367">
    <property type="component" value="Unassembled WGS sequence"/>
</dbReference>
<dbReference type="SUPFAM" id="SSF141868">
    <property type="entry name" value="EAL domain-like"/>
    <property type="match status" value="1"/>
</dbReference>
<evidence type="ECO:0000313" key="3">
    <source>
        <dbReference type="Proteomes" id="UP000295367"/>
    </source>
</evidence>
<keyword evidence="3" id="KW-1185">Reference proteome</keyword>
<dbReference type="SUPFAM" id="SSF109604">
    <property type="entry name" value="HD-domain/PDEase-like"/>
    <property type="match status" value="1"/>
</dbReference>
<organism evidence="2 3">
    <name type="scientific">Sulfurirhabdus autotrophica</name>
    <dbReference type="NCBI Taxonomy" id="1706046"/>
    <lineage>
        <taxon>Bacteria</taxon>
        <taxon>Pseudomonadati</taxon>
        <taxon>Pseudomonadota</taxon>
        <taxon>Betaproteobacteria</taxon>
        <taxon>Nitrosomonadales</taxon>
        <taxon>Sulfuricellaceae</taxon>
        <taxon>Sulfurirhabdus</taxon>
    </lineage>
</organism>
<dbReference type="EMBL" id="SMCO01000002">
    <property type="protein sequence ID" value="TCV89544.1"/>
    <property type="molecule type" value="Genomic_DNA"/>
</dbReference>
<dbReference type="InterPro" id="IPR014408">
    <property type="entry name" value="dGMP_Pdiesterase_EAL/HD-GYP"/>
</dbReference>
<dbReference type="PIRSF" id="PIRSF003180">
    <property type="entry name" value="DiGMPpdiest_YuxH"/>
    <property type="match status" value="1"/>
</dbReference>
<evidence type="ECO:0000259" key="1">
    <source>
        <dbReference type="PROSITE" id="PS51833"/>
    </source>
</evidence>
<name>A0A4R3YF64_9PROT</name>
<dbReference type="Gene3D" id="1.10.3210.10">
    <property type="entry name" value="Hypothetical protein af1432"/>
    <property type="match status" value="1"/>
</dbReference>
<dbReference type="Pfam" id="PF08668">
    <property type="entry name" value="HDOD"/>
    <property type="match status" value="1"/>
</dbReference>
<comment type="caution">
    <text evidence="2">The sequence shown here is derived from an EMBL/GenBank/DDBJ whole genome shotgun (WGS) entry which is preliminary data.</text>
</comment>
<dbReference type="OrthoDB" id="9804751at2"/>
<dbReference type="PROSITE" id="PS51833">
    <property type="entry name" value="HDOD"/>
    <property type="match status" value="1"/>
</dbReference>
<protein>
    <submittedName>
        <fullName evidence="2">EAL and modified HD-GYP domain-containing signal transduction protein</fullName>
    </submittedName>
</protein>
<dbReference type="InterPro" id="IPR035919">
    <property type="entry name" value="EAL_sf"/>
</dbReference>
<evidence type="ECO:0000313" key="2">
    <source>
        <dbReference type="EMBL" id="TCV89544.1"/>
    </source>
</evidence>
<dbReference type="AlphaFoldDB" id="A0A4R3YF64"/>
<dbReference type="InterPro" id="IPR013976">
    <property type="entry name" value="HDOD"/>
</dbReference>
<proteinExistence type="predicted"/>
<feature type="domain" description="HDOD" evidence="1">
    <location>
        <begin position="219"/>
        <end position="409"/>
    </location>
</feature>
<accession>A0A4R3YF64</accession>
<dbReference type="PANTHER" id="PTHR33525:SF4">
    <property type="entry name" value="CYCLIC DI-GMP PHOSPHODIESTERASE CDGJ"/>
    <property type="match status" value="1"/>
</dbReference>
<dbReference type="InterPro" id="IPR052340">
    <property type="entry name" value="RNase_Y/CdgJ"/>
</dbReference>
<sequence length="425" mass="48390">MTNLSPNTISMPENTSDNSSVNEFIFISRQPIFDASEKIIGYQLLFLEDPSNQESPPNTLRSSARLIANTYNNFGIRQVLSNKLAFIPVSIDALVSDFLDLLPPDNIVLEIYPSNIRITELLATLKNLKEKKYRFSLHNFSFSPELLPLFKMASYASYDIQNNSLETISREIRQIQHLPIQRIIRNIQGYQEFKELHEKEPLFNLFQSTNLAPPETQTMKRMDPSTMRIMQLFNLVMSEAEFNVIEESFKHDVALCYSLLCYLNSAGFGMPYKVESIRSALMMMGYDFLWRWLSLLIFAGTDIHAGQRVLLNTALIRGRMMELLGQHSLTKKDGDRLFITGVFSMIDALTGIPLEQVLANLNLPEDVTQALLTNQGTYAPYLALVLCFEKNDIQTAKTLCNTLAINLNEVTAHHLAAIEWARKLS</sequence>
<dbReference type="PANTHER" id="PTHR33525">
    <property type="match status" value="1"/>
</dbReference>
<reference evidence="2 3" key="1">
    <citation type="submission" date="2019-03" db="EMBL/GenBank/DDBJ databases">
        <title>Genomic Encyclopedia of Type Strains, Phase IV (KMG-IV): sequencing the most valuable type-strain genomes for metagenomic binning, comparative biology and taxonomic classification.</title>
        <authorList>
            <person name="Goeker M."/>
        </authorList>
    </citation>
    <scope>NUCLEOTIDE SEQUENCE [LARGE SCALE GENOMIC DNA]</scope>
    <source>
        <strain evidence="2 3">DSM 100309</strain>
    </source>
</reference>
<gene>
    <name evidence="2" type="ORF">EDC63_10262</name>
</gene>